<evidence type="ECO:0000256" key="1">
    <source>
        <dbReference type="SAM" id="MobiDB-lite"/>
    </source>
</evidence>
<evidence type="ECO:0000313" key="2">
    <source>
        <dbReference type="EMBL" id="SDE26029.1"/>
    </source>
</evidence>
<organism evidence="2 3">
    <name type="scientific">Streptomyces prasinopilosus</name>
    <dbReference type="NCBI Taxonomy" id="67344"/>
    <lineage>
        <taxon>Bacteria</taxon>
        <taxon>Bacillati</taxon>
        <taxon>Actinomycetota</taxon>
        <taxon>Actinomycetes</taxon>
        <taxon>Kitasatosporales</taxon>
        <taxon>Streptomycetaceae</taxon>
        <taxon>Streptomyces</taxon>
    </lineage>
</organism>
<feature type="compositionally biased region" description="Basic and acidic residues" evidence="1">
    <location>
        <begin position="30"/>
        <end position="45"/>
    </location>
</feature>
<reference evidence="3" key="1">
    <citation type="submission" date="2016-10" db="EMBL/GenBank/DDBJ databases">
        <authorList>
            <person name="Varghese N."/>
            <person name="Submissions S."/>
        </authorList>
    </citation>
    <scope>NUCLEOTIDE SEQUENCE [LARGE SCALE GENOMIC DNA]</scope>
    <source>
        <strain evidence="3">CGMCC 4.3504</strain>
    </source>
</reference>
<gene>
    <name evidence="2" type="ORF">SAMN05216505_12326</name>
</gene>
<dbReference type="AlphaFoldDB" id="A0A1G7BG12"/>
<feature type="region of interest" description="Disordered" evidence="1">
    <location>
        <begin position="1"/>
        <end position="45"/>
    </location>
</feature>
<feature type="compositionally biased region" description="Low complexity" evidence="1">
    <location>
        <begin position="20"/>
        <end position="29"/>
    </location>
</feature>
<name>A0A1G7BG12_9ACTN</name>
<protein>
    <submittedName>
        <fullName evidence="2">Uncharacterized protein</fullName>
    </submittedName>
</protein>
<accession>A0A1G7BG12</accession>
<sequence>MGTPLPSDGTAGKRGAPLCRPATPAGTARRAPDRRHGGRAGEDAS</sequence>
<dbReference type="Proteomes" id="UP000182100">
    <property type="component" value="Unassembled WGS sequence"/>
</dbReference>
<dbReference type="EMBL" id="FMZK01000023">
    <property type="protein sequence ID" value="SDE26029.1"/>
    <property type="molecule type" value="Genomic_DNA"/>
</dbReference>
<keyword evidence="3" id="KW-1185">Reference proteome</keyword>
<evidence type="ECO:0000313" key="3">
    <source>
        <dbReference type="Proteomes" id="UP000182100"/>
    </source>
</evidence>
<proteinExistence type="predicted"/>